<dbReference type="Pfam" id="PF01266">
    <property type="entry name" value="DAO"/>
    <property type="match status" value="1"/>
</dbReference>
<evidence type="ECO:0000256" key="5">
    <source>
        <dbReference type="ARBA" id="ARBA00023002"/>
    </source>
</evidence>
<evidence type="ECO:0000313" key="8">
    <source>
        <dbReference type="EMBL" id="KAF7546074.1"/>
    </source>
</evidence>
<dbReference type="InterPro" id="IPR036188">
    <property type="entry name" value="FAD/NAD-bd_sf"/>
</dbReference>
<keyword evidence="6" id="KW-1133">Transmembrane helix</keyword>
<evidence type="ECO:0000256" key="6">
    <source>
        <dbReference type="SAM" id="Phobius"/>
    </source>
</evidence>
<accession>A0A9P5HAQ3</accession>
<dbReference type="PANTHER" id="PTHR10961:SF26">
    <property type="entry name" value="L-SACCHAROPINE OXIDASE"/>
    <property type="match status" value="1"/>
</dbReference>
<gene>
    <name evidence="8" type="ORF">G7Z17_g8683</name>
</gene>
<keyword evidence="6" id="KW-0472">Membrane</keyword>
<organism evidence="8 9">
    <name type="scientific">Cylindrodendrum hubeiense</name>
    <dbReference type="NCBI Taxonomy" id="595255"/>
    <lineage>
        <taxon>Eukaryota</taxon>
        <taxon>Fungi</taxon>
        <taxon>Dikarya</taxon>
        <taxon>Ascomycota</taxon>
        <taxon>Pezizomycotina</taxon>
        <taxon>Sordariomycetes</taxon>
        <taxon>Hypocreomycetidae</taxon>
        <taxon>Hypocreales</taxon>
        <taxon>Nectriaceae</taxon>
        <taxon>Cylindrodendrum</taxon>
    </lineage>
</organism>
<name>A0A9P5HAQ3_9HYPO</name>
<dbReference type="Proteomes" id="UP000722485">
    <property type="component" value="Unassembled WGS sequence"/>
</dbReference>
<dbReference type="InterPro" id="IPR006076">
    <property type="entry name" value="FAD-dep_OxRdtase"/>
</dbReference>
<dbReference type="GO" id="GO:0050660">
    <property type="term" value="F:flavin adenine dinucleotide binding"/>
    <property type="evidence" value="ECO:0007669"/>
    <property type="project" value="InterPro"/>
</dbReference>
<evidence type="ECO:0000256" key="1">
    <source>
        <dbReference type="ARBA" id="ARBA00001974"/>
    </source>
</evidence>
<feature type="transmembrane region" description="Helical" evidence="6">
    <location>
        <begin position="12"/>
        <end position="31"/>
    </location>
</feature>
<comment type="similarity">
    <text evidence="2">Belongs to the MSOX/MTOX family.</text>
</comment>
<dbReference type="GO" id="GO:0051698">
    <property type="term" value="F:saccharopine oxidase activity"/>
    <property type="evidence" value="ECO:0007669"/>
    <property type="project" value="TreeGrafter"/>
</dbReference>
<evidence type="ECO:0000313" key="9">
    <source>
        <dbReference type="Proteomes" id="UP000722485"/>
    </source>
</evidence>
<dbReference type="SUPFAM" id="SSF51905">
    <property type="entry name" value="FAD/NAD(P)-binding domain"/>
    <property type="match status" value="1"/>
</dbReference>
<keyword evidence="5" id="KW-0560">Oxidoreductase</keyword>
<comment type="caution">
    <text evidence="8">The sequence shown here is derived from an EMBL/GenBank/DDBJ whole genome shotgun (WGS) entry which is preliminary data.</text>
</comment>
<dbReference type="GO" id="GO:0008115">
    <property type="term" value="F:sarcosine oxidase activity"/>
    <property type="evidence" value="ECO:0007669"/>
    <property type="project" value="TreeGrafter"/>
</dbReference>
<dbReference type="OrthoDB" id="2219495at2759"/>
<dbReference type="Gene3D" id="3.30.9.10">
    <property type="entry name" value="D-Amino Acid Oxidase, subunit A, domain 2"/>
    <property type="match status" value="1"/>
</dbReference>
<dbReference type="PANTHER" id="PTHR10961">
    <property type="entry name" value="PEROXISOMAL SARCOSINE OXIDASE"/>
    <property type="match status" value="1"/>
</dbReference>
<evidence type="ECO:0000256" key="3">
    <source>
        <dbReference type="ARBA" id="ARBA00022630"/>
    </source>
</evidence>
<keyword evidence="6" id="KW-0812">Transmembrane</keyword>
<evidence type="ECO:0000256" key="4">
    <source>
        <dbReference type="ARBA" id="ARBA00022827"/>
    </source>
</evidence>
<comment type="cofactor">
    <cofactor evidence="1">
        <name>FAD</name>
        <dbReference type="ChEBI" id="CHEBI:57692"/>
    </cofactor>
</comment>
<proteinExistence type="inferred from homology"/>
<dbReference type="AlphaFoldDB" id="A0A9P5HAQ3"/>
<dbReference type="InterPro" id="IPR045170">
    <property type="entry name" value="MTOX"/>
</dbReference>
<protein>
    <recommendedName>
        <fullName evidence="7">FAD dependent oxidoreductase domain-containing protein</fullName>
    </recommendedName>
</protein>
<keyword evidence="9" id="KW-1185">Reference proteome</keyword>
<sequence length="433" mass="47626">MTANKFSLSKDLTILIIGAGTFGISTAYHLAKRGYSNITCIDRNPCPSVDSAGYDLNKIIRTEYEEPLYVELALEALDAWRKPEWDGIFHETGRMVITTGNDQAERHLRESYENLNKVGQAGKIDFVQGKDQILLYVPQLRDAPGVESWKGFFNSQGGWAHAKKALEKWGAEAQQMGVKFVSGPQGTMTGLQIDGSGTLAGIRVASGDILHADRYILSTGAASPEVLPELANELWSKCWPLAHVELTEEELSQWKGIPVVDHFDLGFTFEPDPETRLMKICDNCPGYQYRAGTSTDDAGNGSSYSIPRYASTNPEDGIPAEATASINRFIDAVMPQFSGRPLVNSRVCWCTDSPDSHWLIDAHPKHNELLLATGDSGHAFKMFPIIGSYIADALEGHSSGLREEWKYGNRKVTPAATRVGTEVKDLRDVSALL</sequence>
<reference evidence="8" key="1">
    <citation type="submission" date="2020-03" db="EMBL/GenBank/DDBJ databases">
        <title>Draft Genome Sequence of Cylindrodendrum hubeiense.</title>
        <authorList>
            <person name="Buettner E."/>
            <person name="Kellner H."/>
        </authorList>
    </citation>
    <scope>NUCLEOTIDE SEQUENCE</scope>
    <source>
        <strain evidence="8">IHI 201604</strain>
    </source>
</reference>
<keyword evidence="4" id="KW-0274">FAD</keyword>
<evidence type="ECO:0000259" key="7">
    <source>
        <dbReference type="Pfam" id="PF01266"/>
    </source>
</evidence>
<evidence type="ECO:0000256" key="2">
    <source>
        <dbReference type="ARBA" id="ARBA00010989"/>
    </source>
</evidence>
<dbReference type="EMBL" id="JAANBB010000227">
    <property type="protein sequence ID" value="KAF7546074.1"/>
    <property type="molecule type" value="Genomic_DNA"/>
</dbReference>
<dbReference type="Gene3D" id="3.50.50.60">
    <property type="entry name" value="FAD/NAD(P)-binding domain"/>
    <property type="match status" value="1"/>
</dbReference>
<feature type="domain" description="FAD dependent oxidoreductase" evidence="7">
    <location>
        <begin position="14"/>
        <end position="392"/>
    </location>
</feature>
<keyword evidence="3" id="KW-0285">Flavoprotein</keyword>